<accession>A0A0K0N6M9</accession>
<proteinExistence type="predicted"/>
<name>A0A0K0N6M9_9CAUD</name>
<protein>
    <submittedName>
        <fullName evidence="1">Uncharacterized protein</fullName>
    </submittedName>
</protein>
<evidence type="ECO:0000313" key="2">
    <source>
        <dbReference type="Proteomes" id="UP000204476"/>
    </source>
</evidence>
<reference evidence="1 2" key="1">
    <citation type="journal article" date="2015" name="PLoS ONE">
        <title>Lysis to Kill: Evaluation of the Lytic Abilities, and Genomics of Nine Bacteriophages Infective for Gordonia spp. and Their Potential Use in Activated Sludge Foam Biocontrol.</title>
        <authorList>
            <person name="Dyson Z.A."/>
            <person name="Tucci J."/>
            <person name="Seviour R.J."/>
            <person name="Petrovski S."/>
        </authorList>
    </citation>
    <scope>NUCLEOTIDE SEQUENCE [LARGE SCALE GENOMIC DNA]</scope>
</reference>
<dbReference type="EMBL" id="KR053201">
    <property type="protein sequence ID" value="AKJ72393.1"/>
    <property type="molecule type" value="Genomic_DNA"/>
</dbReference>
<gene>
    <name evidence="1" type="ORF">GTE8_50</name>
</gene>
<dbReference type="KEGG" id="vg:26516008"/>
<dbReference type="Proteomes" id="UP000204476">
    <property type="component" value="Genome"/>
</dbReference>
<dbReference type="GeneID" id="26516008"/>
<keyword evidence="2" id="KW-1185">Reference proteome</keyword>
<sequence>MRNHLFACGPCWHRLPPDLQRPILRTAKMSLFNDERAAAVSAAVDFYHEDGQQ</sequence>
<dbReference type="RefSeq" id="YP_009187112.1">
    <property type="nucleotide sequence ID" value="NC_028653.1"/>
</dbReference>
<organism evidence="1 2">
    <name type="scientific">Gordonia phage GTE8</name>
    <dbReference type="NCBI Taxonomy" id="1647475"/>
    <lineage>
        <taxon>Viruses</taxon>
        <taxon>Duplodnaviria</taxon>
        <taxon>Heunggongvirae</taxon>
        <taxon>Uroviricota</taxon>
        <taxon>Caudoviricetes</taxon>
        <taxon>Zierdtviridae</taxon>
        <taxon>Emilbogenvirinae</taxon>
        <taxon>Foxborovirus</taxon>
        <taxon>Foxborovirus GTE8</taxon>
    </lineage>
</organism>
<evidence type="ECO:0000313" key="1">
    <source>
        <dbReference type="EMBL" id="AKJ72393.1"/>
    </source>
</evidence>